<organism evidence="1 2">
    <name type="scientific">Oryza glaberrima</name>
    <name type="common">African rice</name>
    <dbReference type="NCBI Taxonomy" id="4538"/>
    <lineage>
        <taxon>Eukaryota</taxon>
        <taxon>Viridiplantae</taxon>
        <taxon>Streptophyta</taxon>
        <taxon>Embryophyta</taxon>
        <taxon>Tracheophyta</taxon>
        <taxon>Spermatophyta</taxon>
        <taxon>Magnoliopsida</taxon>
        <taxon>Liliopsida</taxon>
        <taxon>Poales</taxon>
        <taxon>Poaceae</taxon>
        <taxon>BOP clade</taxon>
        <taxon>Oryzoideae</taxon>
        <taxon>Oryzeae</taxon>
        <taxon>Oryzinae</taxon>
        <taxon>Oryza</taxon>
    </lineage>
</organism>
<dbReference type="HOGENOM" id="CLU_1707065_0_0_1"/>
<evidence type="ECO:0000313" key="2">
    <source>
        <dbReference type="Proteomes" id="UP000007306"/>
    </source>
</evidence>
<reference evidence="1 2" key="2">
    <citation type="submission" date="2018-04" db="EMBL/GenBank/DDBJ databases">
        <title>OglaRS2 (Oryza glaberrima Reference Sequence Version 2).</title>
        <authorList>
            <person name="Zhang J."/>
            <person name="Kudrna D."/>
            <person name="Lee S."/>
            <person name="Talag J."/>
            <person name="Rajasekar S."/>
            <person name="Wing R.A."/>
        </authorList>
    </citation>
    <scope>NUCLEOTIDE SEQUENCE [LARGE SCALE GENOMIC DNA]</scope>
    <source>
        <strain evidence="1 2">cv. IRGC 96717</strain>
    </source>
</reference>
<proteinExistence type="predicted"/>
<reference evidence="1" key="1">
    <citation type="submission" date="2015-06" db="UniProtKB">
        <authorList>
            <consortium name="EnsemblPlants"/>
        </authorList>
    </citation>
    <scope>IDENTIFICATION</scope>
</reference>
<dbReference type="Proteomes" id="UP000007306">
    <property type="component" value="Chromosome 3"/>
</dbReference>
<protein>
    <submittedName>
        <fullName evidence="1">Uncharacterized protein</fullName>
    </submittedName>
</protein>
<dbReference type="Gramene" id="ORGLA03G0131700.1">
    <property type="protein sequence ID" value="ORGLA03G0131700.1"/>
    <property type="gene ID" value="ORGLA03G0131700"/>
</dbReference>
<dbReference type="OMA" id="TDSPRCF"/>
<accession>I1PAC1</accession>
<sequence>MAVRGTHHFSICISIRSSTTDSPRCFARQDGVNTHTAWHVFLVNKSFTKHNYIGEGNLIPATEKVSFTPAKHRCVAVTGMATRVEMWALCASASGFASEVWAVLDLKIVLAWLLVSETQNIRDFFTKGDTLVLHQLAVHLSASANCQCGGSDHI</sequence>
<dbReference type="EnsemblPlants" id="ORGLA03G0131700.1">
    <property type="protein sequence ID" value="ORGLA03G0131700.1"/>
    <property type="gene ID" value="ORGLA03G0131700"/>
</dbReference>
<evidence type="ECO:0000313" key="1">
    <source>
        <dbReference type="EnsemblPlants" id="ORGLA03G0131700.1"/>
    </source>
</evidence>
<name>I1PAC1_ORYGL</name>
<keyword evidence="2" id="KW-1185">Reference proteome</keyword>
<dbReference type="AlphaFoldDB" id="I1PAC1"/>